<feature type="region of interest" description="Disordered" evidence="1">
    <location>
        <begin position="87"/>
        <end position="113"/>
    </location>
</feature>
<dbReference type="EMBL" id="JAHOPC010000010">
    <property type="protein sequence ID" value="MBU8867780.1"/>
    <property type="molecule type" value="Genomic_DNA"/>
</dbReference>
<dbReference type="Proteomes" id="UP000824166">
    <property type="component" value="Unassembled WGS sequence"/>
</dbReference>
<proteinExistence type="predicted"/>
<comment type="caution">
    <text evidence="2">The sequence shown here is derived from an EMBL/GenBank/DDBJ whole genome shotgun (WGS) entry which is preliminary data.</text>
</comment>
<name>A0ABS6I7T7_9MICC</name>
<accession>A0ABS6I7T7</accession>
<evidence type="ECO:0000256" key="1">
    <source>
        <dbReference type="SAM" id="MobiDB-lite"/>
    </source>
</evidence>
<protein>
    <recommendedName>
        <fullName evidence="4">Helix-turn-helix domain-containing protein</fullName>
    </recommendedName>
</protein>
<sequence>MAILAAEGLSNTVTAERIGTTRTTAIGWRNRYESAVSEGLHDHDRPGRAQDEPRDVVAATLLTPPKKYGVTHWSPRLPARIWVLGTPTPRWPGPGGNTRCNPGGPGRSNSPLIRTSSRRSLMSSLCAWLP</sequence>
<evidence type="ECO:0000313" key="3">
    <source>
        <dbReference type="Proteomes" id="UP000824166"/>
    </source>
</evidence>
<reference evidence="2 3" key="1">
    <citation type="submission" date="2021-06" db="EMBL/GenBank/DDBJ databases">
        <authorList>
            <person name="Jeong J.W."/>
        </authorList>
    </citation>
    <scope>NUCLEOTIDE SEQUENCE [LARGE SCALE GENOMIC DNA]</scope>
    <source>
        <strain evidence="2 3">MMS21-TAE1-1</strain>
    </source>
</reference>
<evidence type="ECO:0008006" key="4">
    <source>
        <dbReference type="Google" id="ProtNLM"/>
    </source>
</evidence>
<organism evidence="2 3">
    <name type="scientific">Paenarthrobacter aromaticivorans</name>
    <dbReference type="NCBI Taxonomy" id="2849150"/>
    <lineage>
        <taxon>Bacteria</taxon>
        <taxon>Bacillati</taxon>
        <taxon>Actinomycetota</taxon>
        <taxon>Actinomycetes</taxon>
        <taxon>Micrococcales</taxon>
        <taxon>Micrococcaceae</taxon>
        <taxon>Paenarthrobacter</taxon>
    </lineage>
</organism>
<evidence type="ECO:0000313" key="2">
    <source>
        <dbReference type="EMBL" id="MBU8867780.1"/>
    </source>
</evidence>
<keyword evidence="3" id="KW-1185">Reference proteome</keyword>
<gene>
    <name evidence="2" type="ORF">KSW38_15940</name>
</gene>